<dbReference type="EMBL" id="RXIF01000012">
    <property type="protein sequence ID" value="RZN63934.1"/>
    <property type="molecule type" value="Genomic_DNA"/>
</dbReference>
<accession>A0A520KRF2</accession>
<reference evidence="2 3" key="1">
    <citation type="journal article" date="2019" name="Nat. Microbiol.">
        <title>Wide diversity of methane and short-chain alkane metabolisms in uncultured archaea.</title>
        <authorList>
            <person name="Borrel G."/>
            <person name="Adam P.S."/>
            <person name="McKay L.J."/>
            <person name="Chen L.X."/>
            <person name="Sierra-Garcia I.N."/>
            <person name="Sieber C.M."/>
            <person name="Letourneur Q."/>
            <person name="Ghozlane A."/>
            <person name="Andersen G.L."/>
            <person name="Li W.J."/>
            <person name="Hallam S.J."/>
            <person name="Muyzer G."/>
            <person name="de Oliveira V.M."/>
            <person name="Inskeep W.P."/>
            <person name="Banfield J.F."/>
            <person name="Gribaldo S."/>
        </authorList>
    </citation>
    <scope>NUCLEOTIDE SEQUENCE [LARGE SCALE GENOMIC DNA]</scope>
    <source>
        <strain evidence="2">NM1a</strain>
    </source>
</reference>
<dbReference type="Pfam" id="PF01837">
    <property type="entry name" value="HcyBio"/>
    <property type="match status" value="1"/>
</dbReference>
<dbReference type="Proteomes" id="UP000317158">
    <property type="component" value="Unassembled WGS sequence"/>
</dbReference>
<evidence type="ECO:0000259" key="1">
    <source>
        <dbReference type="PROSITE" id="PS51379"/>
    </source>
</evidence>
<dbReference type="SUPFAM" id="SSF54862">
    <property type="entry name" value="4Fe-4S ferredoxins"/>
    <property type="match status" value="1"/>
</dbReference>
<evidence type="ECO:0000313" key="2">
    <source>
        <dbReference type="EMBL" id="RZN63934.1"/>
    </source>
</evidence>
<dbReference type="PROSITE" id="PS51379">
    <property type="entry name" value="4FE4S_FER_2"/>
    <property type="match status" value="1"/>
</dbReference>
<protein>
    <submittedName>
        <fullName evidence="2">Methanogenesis marker 16 metalloprotein</fullName>
    </submittedName>
</protein>
<dbReference type="InterPro" id="IPR017896">
    <property type="entry name" value="4Fe4S_Fe-S-bd"/>
</dbReference>
<dbReference type="PROSITE" id="PS00198">
    <property type="entry name" value="4FE4S_FER_1"/>
    <property type="match status" value="1"/>
</dbReference>
<dbReference type="AlphaFoldDB" id="A0A520KRF2"/>
<dbReference type="GO" id="GO:0016491">
    <property type="term" value="F:oxidoreductase activity"/>
    <property type="evidence" value="ECO:0007669"/>
    <property type="project" value="UniProtKB-ARBA"/>
</dbReference>
<gene>
    <name evidence="2" type="ORF">EF806_06815</name>
</gene>
<name>A0A520KRF2_METT2</name>
<dbReference type="InterPro" id="IPR002708">
    <property type="entry name" value="HcyBio"/>
</dbReference>
<feature type="domain" description="4Fe-4S ferredoxin-type" evidence="1">
    <location>
        <begin position="339"/>
        <end position="368"/>
    </location>
</feature>
<sequence>MRSIADINYKIRRGDVSVISADDLSDMVRNGEKVTVDDVDVVTTATRGCMSGTAAILSFRFSDPGLFKKGRIVRFNGIPALPGPAPNENAGFIDTIIYGTQQSIYDPFYGGGHLFRDLIEGKEINVEVETQDRRVLKNNITIRDTNTAKIIGVRNSYKNYQAFTNGSKGVFKTIFHPKGLEGPYKECSVAGCGELNPIENDPYLNAMGIGSKILVNDSEGFIIGLGTKSTIERPSLMIIADMYSMNPDKIGGILTSGGPEVINTIAVPIPILNNDILENAKVLDENIRLPIVDINNRQEIGVSTYKDVWTDLKVNYNKKLCNECSNCLVEEYCPTRSFKNRFLDERDCINCGFCSILCESFECNLGSLKTSIKSEIRDIPITYRASDRFGARNSSILLKKKIEDGEFYLTQFNKPRGGFEPPTC</sequence>
<dbReference type="NCBIfam" id="TIGR03287">
    <property type="entry name" value="methan_mark_16"/>
    <property type="match status" value="1"/>
</dbReference>
<proteinExistence type="predicted"/>
<dbReference type="InterPro" id="IPR017677">
    <property type="entry name" value="Methan_mark_16"/>
</dbReference>
<comment type="caution">
    <text evidence="2">The sequence shown here is derived from an EMBL/GenBank/DDBJ whole genome shotgun (WGS) entry which is preliminary data.</text>
</comment>
<dbReference type="InterPro" id="IPR017900">
    <property type="entry name" value="4Fe4S_Fe_S_CS"/>
</dbReference>
<organism evidence="2 3">
    <name type="scientific">Methanoliparum thermophilum</name>
    <dbReference type="NCBI Taxonomy" id="2491083"/>
    <lineage>
        <taxon>Archaea</taxon>
        <taxon>Methanobacteriati</taxon>
        <taxon>Methanobacteriota</taxon>
        <taxon>Candidatus Methanoliparia</taxon>
        <taxon>Candidatus Methanoliparales</taxon>
        <taxon>Candidatus Methanoliparaceae</taxon>
        <taxon>Candidatus Methanoliparum</taxon>
    </lineage>
</organism>
<evidence type="ECO:0000313" key="3">
    <source>
        <dbReference type="Proteomes" id="UP000317158"/>
    </source>
</evidence>